<evidence type="ECO:0000256" key="4">
    <source>
        <dbReference type="SAM" id="MobiDB-lite"/>
    </source>
</evidence>
<gene>
    <name evidence="5" type="ORF">MG293_003456</name>
</gene>
<dbReference type="InterPro" id="IPR009818">
    <property type="entry name" value="PAM2_motif"/>
</dbReference>
<accession>A0AAD4UKG5</accession>
<evidence type="ECO:0000256" key="3">
    <source>
        <dbReference type="ARBA" id="ARBA00022845"/>
    </source>
</evidence>
<evidence type="ECO:0000313" key="5">
    <source>
        <dbReference type="EMBL" id="KAI4546901.1"/>
    </source>
</evidence>
<dbReference type="Proteomes" id="UP001214576">
    <property type="component" value="Unassembled WGS sequence"/>
</dbReference>
<dbReference type="PANTHER" id="PTHR13154">
    <property type="entry name" value="POLYADENYLATE-BINDING PROTEIN-INTERACTING PROTEIN 2"/>
    <property type="match status" value="1"/>
</dbReference>
<proteinExistence type="inferred from homology"/>
<dbReference type="GO" id="GO:0000900">
    <property type="term" value="F:mRNA regulatory element binding translation repressor activity"/>
    <property type="evidence" value="ECO:0007669"/>
    <property type="project" value="InterPro"/>
</dbReference>
<reference evidence="5" key="1">
    <citation type="submission" date="2022-03" db="EMBL/GenBank/DDBJ databases">
        <title>Genomic analyses of argali, domestic sheep and their hybrids provide insights into chromosomal evolution, heterosis and genetic basis of agronomic traits.</title>
        <authorList>
            <person name="Li M."/>
        </authorList>
    </citation>
    <scope>NUCLEOTIDE SEQUENCE</scope>
    <source>
        <strain evidence="5">CAU-MHL-2022a</strain>
        <tissue evidence="5">Skin</tissue>
    </source>
</reference>
<dbReference type="GO" id="GO:0005737">
    <property type="term" value="C:cytoplasm"/>
    <property type="evidence" value="ECO:0007669"/>
    <property type="project" value="TreeGrafter"/>
</dbReference>
<feature type="region of interest" description="Disordered" evidence="4">
    <location>
        <begin position="55"/>
        <end position="101"/>
    </location>
</feature>
<feature type="region of interest" description="Disordered" evidence="4">
    <location>
        <begin position="120"/>
        <end position="139"/>
    </location>
</feature>
<dbReference type="InterPro" id="IPR040396">
    <property type="entry name" value="PAIP2-like"/>
</dbReference>
<evidence type="ECO:0000256" key="2">
    <source>
        <dbReference type="ARBA" id="ARBA00022843"/>
    </source>
</evidence>
<organism evidence="5 6">
    <name type="scientific">Ovis ammon polii</name>
    <dbReference type="NCBI Taxonomy" id="230172"/>
    <lineage>
        <taxon>Eukaryota</taxon>
        <taxon>Metazoa</taxon>
        <taxon>Chordata</taxon>
        <taxon>Craniata</taxon>
        <taxon>Vertebrata</taxon>
        <taxon>Euteleostomi</taxon>
        <taxon>Mammalia</taxon>
        <taxon>Eutheria</taxon>
        <taxon>Laurasiatheria</taxon>
        <taxon>Artiodactyla</taxon>
        <taxon>Ruminantia</taxon>
        <taxon>Pecora</taxon>
        <taxon>Bovidae</taxon>
        <taxon>Caprinae</taxon>
        <taxon>Ovis</taxon>
    </lineage>
</organism>
<comment type="similarity">
    <text evidence="1">Belongs to the PAIP2 family.</text>
</comment>
<dbReference type="EMBL" id="JAKZEL010000002">
    <property type="protein sequence ID" value="KAI4546901.1"/>
    <property type="molecule type" value="Genomic_DNA"/>
</dbReference>
<evidence type="ECO:0000256" key="1">
    <source>
        <dbReference type="ARBA" id="ARBA00006858"/>
    </source>
</evidence>
<dbReference type="AlphaFoldDB" id="A0AAD4UKG5"/>
<comment type="caution">
    <text evidence="5">The sequence shown here is derived from an EMBL/GenBank/DDBJ whole genome shotgun (WGS) entry which is preliminary data.</text>
</comment>
<dbReference type="Pfam" id="PF07145">
    <property type="entry name" value="PAM2"/>
    <property type="match status" value="1"/>
</dbReference>
<keyword evidence="2" id="KW-0832">Ubl conjugation</keyword>
<evidence type="ECO:0000313" key="6">
    <source>
        <dbReference type="Proteomes" id="UP001214576"/>
    </source>
</evidence>
<protein>
    <recommendedName>
        <fullName evidence="7">Polyadenylate-binding protein-interacting protein 2B</fullName>
    </recommendedName>
</protein>
<evidence type="ECO:0008006" key="7">
    <source>
        <dbReference type="Google" id="ProtNLM"/>
    </source>
</evidence>
<dbReference type="PANTHER" id="PTHR13154:SF5">
    <property type="entry name" value="POLYADENYLATE-BINDING PROTEIN-INTERACTING PROTEIN 2B"/>
    <property type="match status" value="1"/>
</dbReference>
<sequence length="474" mass="53139">MVPPSAKLPHHRFLLSGLARPGRPCADGEGAATALPKGCFRSSAQCKGVRRLFLKQGPSPGARPDPPEQCGEPTLWPGSQAPFPSRGSPNLLPPPPSARRHFVRSRCDTDTIVGLDGRGEAQDPHALGSRLPAPCAPQGSRPTYAYPTNRRIPFAPHSLALSLRSRRRRSYRLQRAARMRVWRALASPHLLPAPAYRGTGFSRRREKPTRGTWFRKGALSRVVLQASLAKLRHGPTGTAPRPLRASGSKKSYWDREVERRMPFHSKIGIGYLNTEESNHRGKCLKNIVSKSIFKTFLTYGTQMALNFPNNMNKADFIKRNRMDVFGVRFLNLRVPASFKLNGAECIYGSVIMNGSSVANTAPNIKSKEDQVLNGHDEKENPFAEYMWMENEEDFNRQVEEELQEQEFLDRCFQEMLDEEDQDWFIPSRDLPQAMGQLQQQLNGLSVSDGHASEDILSKSNLNPDAKEFVPGVKY</sequence>
<dbReference type="GO" id="GO:0045947">
    <property type="term" value="P:negative regulation of translational initiation"/>
    <property type="evidence" value="ECO:0007669"/>
    <property type="project" value="InterPro"/>
</dbReference>
<name>A0AAD4UKG5_OVIAM</name>
<keyword evidence="6" id="KW-1185">Reference proteome</keyword>
<keyword evidence="3" id="KW-0810">Translation regulation</keyword>